<organism evidence="1 2">
    <name type="scientific">Rattus norvegicus</name>
    <name type="common">Rat</name>
    <dbReference type="NCBI Taxonomy" id="10116"/>
    <lineage>
        <taxon>Eukaryota</taxon>
        <taxon>Metazoa</taxon>
        <taxon>Chordata</taxon>
        <taxon>Craniata</taxon>
        <taxon>Vertebrata</taxon>
        <taxon>Euteleostomi</taxon>
        <taxon>Mammalia</taxon>
        <taxon>Eutheria</taxon>
        <taxon>Euarchontoglires</taxon>
        <taxon>Glires</taxon>
        <taxon>Rodentia</taxon>
        <taxon>Myomorpha</taxon>
        <taxon>Muroidea</taxon>
        <taxon>Muridae</taxon>
        <taxon>Murinae</taxon>
        <taxon>Rattus</taxon>
    </lineage>
</organism>
<sequence length="97" mass="10570">MCDSLRTGAECFSVALCPSSIRHKPPSKEVSADPLGHTELQIAFPYVRTSPQGVHTAAFAQGPMTYPAGERCMGYSLSWLALTSMAEWQDKHVDIIS</sequence>
<evidence type="ECO:0000313" key="2">
    <source>
        <dbReference type="Proteomes" id="UP000234681"/>
    </source>
</evidence>
<dbReference type="Proteomes" id="UP000234681">
    <property type="component" value="Chromosome 11"/>
</dbReference>
<evidence type="ECO:0000313" key="1">
    <source>
        <dbReference type="EMBL" id="EDM10960.1"/>
    </source>
</evidence>
<dbReference type="EMBL" id="CH473967">
    <property type="protein sequence ID" value="EDM10960.1"/>
    <property type="molecule type" value="Genomic_DNA"/>
</dbReference>
<protein>
    <submittedName>
        <fullName evidence="1">RCG52744</fullName>
    </submittedName>
</protein>
<reference evidence="2" key="1">
    <citation type="submission" date="2005-09" db="EMBL/GenBank/DDBJ databases">
        <authorList>
            <person name="Mural R.J."/>
            <person name="Li P.W."/>
            <person name="Adams M.D."/>
            <person name="Amanatides P.G."/>
            <person name="Baden-Tillson H."/>
            <person name="Barnstead M."/>
            <person name="Chin S.H."/>
            <person name="Dew I."/>
            <person name="Evans C.A."/>
            <person name="Ferriera S."/>
            <person name="Flanigan M."/>
            <person name="Fosler C."/>
            <person name="Glodek A."/>
            <person name="Gu Z."/>
            <person name="Holt R.A."/>
            <person name="Jennings D."/>
            <person name="Kraft C.L."/>
            <person name="Lu F."/>
            <person name="Nguyen T."/>
            <person name="Nusskern D.R."/>
            <person name="Pfannkoch C.M."/>
            <person name="Sitter C."/>
            <person name="Sutton G.G."/>
            <person name="Venter J.C."/>
            <person name="Wang Z."/>
            <person name="Woodage T."/>
            <person name="Zheng X.H."/>
            <person name="Zhong F."/>
        </authorList>
    </citation>
    <scope>NUCLEOTIDE SEQUENCE [LARGE SCALE GENOMIC DNA]</scope>
    <source>
        <strain>BN</strain>
        <strain evidence="2">Sprague-Dawley</strain>
    </source>
</reference>
<gene>
    <name evidence="1" type="ORF">rCG_52744</name>
</gene>
<proteinExistence type="predicted"/>
<accession>A6IQF7</accession>
<dbReference type="AlphaFoldDB" id="A6IQF7"/>
<name>A6IQF7_RAT</name>